<dbReference type="Gene3D" id="3.30.420.40">
    <property type="match status" value="2"/>
</dbReference>
<evidence type="ECO:0000313" key="4">
    <source>
        <dbReference type="Proteomes" id="UP001154312"/>
    </source>
</evidence>
<reference evidence="3" key="1">
    <citation type="submission" date="2022-02" db="EMBL/GenBank/DDBJ databases">
        <authorList>
            <person name="Leng L."/>
        </authorList>
    </citation>
    <scope>NUCLEOTIDE SEQUENCE</scope>
    <source>
        <strain evidence="3">JI</strain>
    </source>
</reference>
<dbReference type="InterPro" id="IPR043129">
    <property type="entry name" value="ATPase_NBD"/>
</dbReference>
<dbReference type="CDD" id="cd24004">
    <property type="entry name" value="ASKHA_NBD_PilM-like"/>
    <property type="match status" value="1"/>
</dbReference>
<dbReference type="PANTHER" id="PTHR32432:SF3">
    <property type="entry name" value="ETHANOLAMINE UTILIZATION PROTEIN EUTJ"/>
    <property type="match status" value="1"/>
</dbReference>
<evidence type="ECO:0000313" key="3">
    <source>
        <dbReference type="EMBL" id="MDF9407957.1"/>
    </source>
</evidence>
<name>A0A9X4GYM8_9FIRM</name>
<dbReference type="InterPro" id="IPR050696">
    <property type="entry name" value="FtsA/MreB"/>
</dbReference>
<dbReference type="GO" id="GO:0051301">
    <property type="term" value="P:cell division"/>
    <property type="evidence" value="ECO:0007669"/>
    <property type="project" value="InterPro"/>
</dbReference>
<feature type="domain" description="SHS2" evidence="2">
    <location>
        <begin position="12"/>
        <end position="209"/>
    </location>
</feature>
<sequence>MAKIIPSEENSIFALDIGTRTVIGVVALVESGLLRVVAQHMVEHGSRSMFDGQIHDIPKVADTVLEVKRVLEKKVGFKLNKAAIAAAGRSLVTKQCHAEMDIDDHVEIDGTMVNSLEIAGIRSAHQEVDTAVAGNTEKFYCVGYSVVKYYLNNYPVTNLIGHRGKIIGADVLATFLPESVVNGLYAVLGRVGLEPVNLTLEPIAAIEVLIPESMRLLNLALIDIGAGTSDIAITRKGSVVSYGMVPVAGDEITEAVAETLLVDFNWAEKIKRSLENGGKIVYKDVLGIETTVAAAEVAAVIEPVLDKLAGEIAGSIMNLNGGEPPRTIFCVGGGSRLPALTDKLAEKLGIEAQKVAVRGRAAIQNLTVDEEGLDGPEGVTVVGIATVAIKKLGQNFVTIKVDGKEFSLFNSKDLNVSNALSLLEFNPRDLIGYNGKDLKFTLNGRPEVVYGGLASPAEIYINGEKANLKTAIKDGDEINVLKAGAGADARAYARDFLEGLAGVSITLDGEPRVIEPVCMINGKLSSYDTEIMNGDHLEIKTVKTLGELFEKVDLTDQVIHVNGVEATLEHVLQDGDDVRLVKKKLSDNESDDTGVDRSEAGQPSGEVVSVTVNGKKVNLSGKKHYIFVDVLNHIDLEPAAHTGLPVLRLNGAPAGFTDALEEGDSVEIYWR</sequence>
<protein>
    <submittedName>
        <fullName evidence="3">Rod shape-determining protein</fullName>
    </submittedName>
</protein>
<organism evidence="3 4">
    <name type="scientific">Pelotomaculum isophthalicicum JI</name>
    <dbReference type="NCBI Taxonomy" id="947010"/>
    <lineage>
        <taxon>Bacteria</taxon>
        <taxon>Bacillati</taxon>
        <taxon>Bacillota</taxon>
        <taxon>Clostridia</taxon>
        <taxon>Eubacteriales</taxon>
        <taxon>Desulfotomaculaceae</taxon>
        <taxon>Pelotomaculum</taxon>
    </lineage>
</organism>
<dbReference type="AlphaFoldDB" id="A0A9X4GYM8"/>
<dbReference type="Pfam" id="PF14450">
    <property type="entry name" value="FtsA"/>
    <property type="match status" value="1"/>
</dbReference>
<dbReference type="SMART" id="SM00842">
    <property type="entry name" value="FtsA"/>
    <property type="match status" value="1"/>
</dbReference>
<comment type="caution">
    <text evidence="3">The sequence shown here is derived from an EMBL/GenBank/DDBJ whole genome shotgun (WGS) entry which is preliminary data.</text>
</comment>
<accession>A0A9X4GYM8</accession>
<dbReference type="Proteomes" id="UP001154312">
    <property type="component" value="Unassembled WGS sequence"/>
</dbReference>
<evidence type="ECO:0000259" key="2">
    <source>
        <dbReference type="SMART" id="SM00842"/>
    </source>
</evidence>
<keyword evidence="4" id="KW-1185">Reference proteome</keyword>
<dbReference type="InterPro" id="IPR003494">
    <property type="entry name" value="SHS2_FtsA"/>
</dbReference>
<gene>
    <name evidence="3" type="ORF">L7E55_06220</name>
</gene>
<evidence type="ECO:0000256" key="1">
    <source>
        <dbReference type="SAM" id="MobiDB-lite"/>
    </source>
</evidence>
<feature type="region of interest" description="Disordered" evidence="1">
    <location>
        <begin position="586"/>
        <end position="606"/>
    </location>
</feature>
<proteinExistence type="predicted"/>
<dbReference type="SUPFAM" id="SSF53067">
    <property type="entry name" value="Actin-like ATPase domain"/>
    <property type="match status" value="2"/>
</dbReference>
<dbReference type="EMBL" id="JAKOAV010000008">
    <property type="protein sequence ID" value="MDF9407957.1"/>
    <property type="molecule type" value="Genomic_DNA"/>
</dbReference>
<dbReference type="RefSeq" id="WP_277443213.1">
    <property type="nucleotide sequence ID" value="NZ_JAKOAV010000008.1"/>
</dbReference>
<dbReference type="PANTHER" id="PTHR32432">
    <property type="entry name" value="CELL DIVISION PROTEIN FTSA-RELATED"/>
    <property type="match status" value="1"/>
</dbReference>